<organism evidence="1">
    <name type="scientific">bioreactor metagenome</name>
    <dbReference type="NCBI Taxonomy" id="1076179"/>
    <lineage>
        <taxon>unclassified sequences</taxon>
        <taxon>metagenomes</taxon>
        <taxon>ecological metagenomes</taxon>
    </lineage>
</organism>
<gene>
    <name evidence="1" type="ORF">SDC9_81498</name>
</gene>
<reference evidence="1" key="1">
    <citation type="submission" date="2019-08" db="EMBL/GenBank/DDBJ databases">
        <authorList>
            <person name="Kucharzyk K."/>
            <person name="Murdoch R.W."/>
            <person name="Higgins S."/>
            <person name="Loffler F."/>
        </authorList>
    </citation>
    <scope>NUCLEOTIDE SEQUENCE</scope>
</reference>
<evidence type="ECO:0000313" key="1">
    <source>
        <dbReference type="EMBL" id="MPM34908.1"/>
    </source>
</evidence>
<dbReference type="EMBL" id="VSSQ01007119">
    <property type="protein sequence ID" value="MPM34908.1"/>
    <property type="molecule type" value="Genomic_DNA"/>
</dbReference>
<sequence>MYDSVVGIICDGDFPGRDIGRKYLTIEDLEILAKQKEKAAATNSDQFKENQ</sequence>
<dbReference type="AlphaFoldDB" id="A0A644Z3Q1"/>
<comment type="caution">
    <text evidence="1">The sequence shown here is derived from an EMBL/GenBank/DDBJ whole genome shotgun (WGS) entry which is preliminary data.</text>
</comment>
<name>A0A644Z3Q1_9ZZZZ</name>
<proteinExistence type="predicted"/>
<protein>
    <submittedName>
        <fullName evidence="1">Uncharacterized protein</fullName>
    </submittedName>
</protein>
<accession>A0A644Z3Q1</accession>